<dbReference type="Gene3D" id="3.10.580.10">
    <property type="entry name" value="CBS-domain"/>
    <property type="match status" value="1"/>
</dbReference>
<gene>
    <name evidence="13" type="ordered locus">Cpha266_0098</name>
</gene>
<protein>
    <recommendedName>
        <fullName evidence="15">CBS domain containing protein</fullName>
    </recommendedName>
</protein>
<dbReference type="eggNOG" id="COG1253">
    <property type="taxonomic scope" value="Bacteria"/>
</dbReference>
<dbReference type="SMART" id="SM01091">
    <property type="entry name" value="CorC_HlyC"/>
    <property type="match status" value="1"/>
</dbReference>
<dbReference type="AlphaFoldDB" id="A1BCP1"/>
<feature type="transmembrane region" description="Helical" evidence="10">
    <location>
        <begin position="71"/>
        <end position="94"/>
    </location>
</feature>
<reference evidence="13 14" key="1">
    <citation type="submission" date="2006-12" db="EMBL/GenBank/DDBJ databases">
        <title>Complete sequence of Chlorobium phaeobacteroides DSM 266.</title>
        <authorList>
            <consortium name="US DOE Joint Genome Institute"/>
            <person name="Copeland A."/>
            <person name="Lucas S."/>
            <person name="Lapidus A."/>
            <person name="Barry K."/>
            <person name="Detter J.C."/>
            <person name="Glavina del Rio T."/>
            <person name="Hammon N."/>
            <person name="Israni S."/>
            <person name="Pitluck S."/>
            <person name="Goltsman E."/>
            <person name="Schmutz J."/>
            <person name="Larimer F."/>
            <person name="Land M."/>
            <person name="Hauser L."/>
            <person name="Mikhailova N."/>
            <person name="Li T."/>
            <person name="Overmann J."/>
            <person name="Bryant D.A."/>
            <person name="Richardson P."/>
        </authorList>
    </citation>
    <scope>NUCLEOTIDE SEQUENCE [LARGE SCALE GENOMIC DNA]</scope>
    <source>
        <strain evidence="13 14">DSM 266</strain>
    </source>
</reference>
<keyword evidence="3" id="KW-0677">Repeat</keyword>
<evidence type="ECO:0000256" key="5">
    <source>
        <dbReference type="ARBA" id="ARBA00023122"/>
    </source>
</evidence>
<evidence type="ECO:0000259" key="12">
    <source>
        <dbReference type="PROSITE" id="PS51846"/>
    </source>
</evidence>
<keyword evidence="6 8" id="KW-0472">Membrane</keyword>
<dbReference type="KEGG" id="cph:Cpha266_0098"/>
<keyword evidence="5 7" id="KW-0129">CBS domain</keyword>
<feature type="transmembrane region" description="Helical" evidence="10">
    <location>
        <begin position="147"/>
        <end position="166"/>
    </location>
</feature>
<dbReference type="InterPro" id="IPR005170">
    <property type="entry name" value="Transptr-assoc_dom"/>
</dbReference>
<evidence type="ECO:0000259" key="11">
    <source>
        <dbReference type="PROSITE" id="PS51371"/>
    </source>
</evidence>
<feature type="domain" description="CBS" evidence="11">
    <location>
        <begin position="231"/>
        <end position="290"/>
    </location>
</feature>
<dbReference type="GO" id="GO:0005886">
    <property type="term" value="C:plasma membrane"/>
    <property type="evidence" value="ECO:0007669"/>
    <property type="project" value="TreeGrafter"/>
</dbReference>
<dbReference type="Pfam" id="PF00571">
    <property type="entry name" value="CBS"/>
    <property type="match status" value="2"/>
</dbReference>
<feature type="domain" description="CNNM transmembrane" evidence="12">
    <location>
        <begin position="11"/>
        <end position="212"/>
    </location>
</feature>
<dbReference type="Gene3D" id="3.30.465.10">
    <property type="match status" value="1"/>
</dbReference>
<evidence type="ECO:0000313" key="13">
    <source>
        <dbReference type="EMBL" id="ABL64168.1"/>
    </source>
</evidence>
<evidence type="ECO:0000256" key="6">
    <source>
        <dbReference type="ARBA" id="ARBA00023136"/>
    </source>
</evidence>
<comment type="subcellular location">
    <subcellularLocation>
        <location evidence="1">Membrane</location>
        <topology evidence="1">Multi-pass membrane protein</topology>
    </subcellularLocation>
</comment>
<evidence type="ECO:0008006" key="15">
    <source>
        <dbReference type="Google" id="ProtNLM"/>
    </source>
</evidence>
<proteinExistence type="predicted"/>
<dbReference type="GO" id="GO:0050660">
    <property type="term" value="F:flavin adenine dinucleotide binding"/>
    <property type="evidence" value="ECO:0007669"/>
    <property type="project" value="InterPro"/>
</dbReference>
<keyword evidence="4 8" id="KW-1133">Transmembrane helix</keyword>
<evidence type="ECO:0000256" key="1">
    <source>
        <dbReference type="ARBA" id="ARBA00004141"/>
    </source>
</evidence>
<keyword evidence="14" id="KW-1185">Reference proteome</keyword>
<dbReference type="PROSITE" id="PS51846">
    <property type="entry name" value="CNNM"/>
    <property type="match status" value="1"/>
</dbReference>
<evidence type="ECO:0000256" key="2">
    <source>
        <dbReference type="ARBA" id="ARBA00022692"/>
    </source>
</evidence>
<feature type="transmembrane region" description="Helical" evidence="10">
    <location>
        <begin position="20"/>
        <end position="40"/>
    </location>
</feature>
<dbReference type="InterPro" id="IPR016169">
    <property type="entry name" value="FAD-bd_PCMH_sub2"/>
</dbReference>
<dbReference type="PROSITE" id="PS51371">
    <property type="entry name" value="CBS"/>
    <property type="match status" value="2"/>
</dbReference>
<evidence type="ECO:0000313" key="14">
    <source>
        <dbReference type="Proteomes" id="UP000008701"/>
    </source>
</evidence>
<dbReference type="HOGENOM" id="CLU_015237_4_0_10"/>
<name>A1BCP1_CHLPD</name>
<evidence type="ECO:0000256" key="3">
    <source>
        <dbReference type="ARBA" id="ARBA00022737"/>
    </source>
</evidence>
<dbReference type="Pfam" id="PF03471">
    <property type="entry name" value="CorC_HlyC"/>
    <property type="match status" value="1"/>
</dbReference>
<evidence type="ECO:0000256" key="4">
    <source>
        <dbReference type="ARBA" id="ARBA00022989"/>
    </source>
</evidence>
<dbReference type="InterPro" id="IPR000644">
    <property type="entry name" value="CBS_dom"/>
</dbReference>
<dbReference type="InterPro" id="IPR044751">
    <property type="entry name" value="Ion_transp-like_CBS"/>
</dbReference>
<organism evidence="13 14">
    <name type="scientific">Chlorobium phaeobacteroides (strain DSM 266 / SMG 266 / 2430)</name>
    <dbReference type="NCBI Taxonomy" id="290317"/>
    <lineage>
        <taxon>Bacteria</taxon>
        <taxon>Pseudomonadati</taxon>
        <taxon>Chlorobiota</taxon>
        <taxon>Chlorobiia</taxon>
        <taxon>Chlorobiales</taxon>
        <taxon>Chlorobiaceae</taxon>
        <taxon>Chlorobium/Pelodictyon group</taxon>
        <taxon>Chlorobium</taxon>
    </lineage>
</organism>
<dbReference type="SUPFAM" id="SSF54631">
    <property type="entry name" value="CBS-domain pair"/>
    <property type="match status" value="1"/>
</dbReference>
<evidence type="ECO:0000256" key="8">
    <source>
        <dbReference type="PROSITE-ProRule" id="PRU01193"/>
    </source>
</evidence>
<accession>A1BCP1</accession>
<dbReference type="PANTHER" id="PTHR22777">
    <property type="entry name" value="HEMOLYSIN-RELATED"/>
    <property type="match status" value="1"/>
</dbReference>
<dbReference type="SMART" id="SM00116">
    <property type="entry name" value="CBS"/>
    <property type="match status" value="2"/>
</dbReference>
<dbReference type="InterPro" id="IPR002550">
    <property type="entry name" value="CNNM"/>
</dbReference>
<evidence type="ECO:0000256" key="9">
    <source>
        <dbReference type="SAM" id="MobiDB-lite"/>
    </source>
</evidence>
<dbReference type="STRING" id="290317.Cpha266_0098"/>
<evidence type="ECO:0000256" key="10">
    <source>
        <dbReference type="SAM" id="Phobius"/>
    </source>
</evidence>
<sequence length="460" mass="50747">MKRHTEHEFREPDNLSMEILFLLFLIIINGIFAMSEIALITTKRTRLTKLAESGDKSAAAALKLGHEPTTFLSTIQIGITSIGILNGIVGQGALAEPFAVWLESLGMAHDASHIGATAVVVISITYITIVVGELVPKRLGQFNPEGAARLFARPMLMLATIARPFVRLLSVSTDTLLRLMGKSPQAMPSVTEEEIHAMLEEGSEAGVIEQQEHDMVRNVFRLDDRQLGSLMVPRADIVYLDITRPLEENILRVTESEHSRFPVCNGGMQSLLGVVNAKQLLSQTLKGGLNDFTSQLQPYVYVPETLTGMELLDHFRTSGTQMVFVVDEYGEVQGLVTLQDMLEAVTGEFVPRNLEDSWAVEREDGSWLLDGLIPVPELKDKLELLSVPEEDKGLYHTLSGLLMWSLGRMPQTGDVATWENWRLEIVDLDGNRIDKVLASKIPPPDTNGLKQNGSAAGEKN</sequence>
<dbReference type="Proteomes" id="UP000008701">
    <property type="component" value="Chromosome"/>
</dbReference>
<feature type="region of interest" description="Disordered" evidence="9">
    <location>
        <begin position="437"/>
        <end position="460"/>
    </location>
</feature>
<evidence type="ECO:0000256" key="7">
    <source>
        <dbReference type="PROSITE-ProRule" id="PRU00703"/>
    </source>
</evidence>
<dbReference type="Pfam" id="PF01595">
    <property type="entry name" value="CNNM"/>
    <property type="match status" value="1"/>
</dbReference>
<dbReference type="CDD" id="cd04590">
    <property type="entry name" value="CBS_pair_CorC_HlyC_assoc"/>
    <property type="match status" value="1"/>
</dbReference>
<dbReference type="InterPro" id="IPR036318">
    <property type="entry name" value="FAD-bd_PCMH-like_sf"/>
</dbReference>
<dbReference type="PANTHER" id="PTHR22777:SF17">
    <property type="entry name" value="UPF0053 PROTEIN SLL0260"/>
    <property type="match status" value="1"/>
</dbReference>
<dbReference type="SUPFAM" id="SSF56176">
    <property type="entry name" value="FAD-binding/transporter-associated domain-like"/>
    <property type="match status" value="1"/>
</dbReference>
<feature type="transmembrane region" description="Helical" evidence="10">
    <location>
        <begin position="114"/>
        <end position="135"/>
    </location>
</feature>
<feature type="domain" description="CBS" evidence="11">
    <location>
        <begin position="292"/>
        <end position="352"/>
    </location>
</feature>
<dbReference type="EMBL" id="CP000492">
    <property type="protein sequence ID" value="ABL64168.1"/>
    <property type="molecule type" value="Genomic_DNA"/>
</dbReference>
<dbReference type="InterPro" id="IPR046342">
    <property type="entry name" value="CBS_dom_sf"/>
</dbReference>
<keyword evidence="2 8" id="KW-0812">Transmembrane</keyword>